<keyword evidence="2" id="KW-1185">Reference proteome</keyword>
<dbReference type="Proteomes" id="UP000485058">
    <property type="component" value="Unassembled WGS sequence"/>
</dbReference>
<accession>A0A699YF98</accession>
<protein>
    <submittedName>
        <fullName evidence="1">Uncharacterized protein</fullName>
    </submittedName>
</protein>
<sequence>MVGAAGLGDVGGRFGIRTPCKAAMPAFRPALLAPVATTSGRVMTDDVARFGTMSALLCETSAVPGALHLEEEAADLSQWRFGTHKQLVVFFGSAGIGMLGS</sequence>
<evidence type="ECO:0000313" key="2">
    <source>
        <dbReference type="Proteomes" id="UP000485058"/>
    </source>
</evidence>
<proteinExistence type="predicted"/>
<reference evidence="1 2" key="1">
    <citation type="submission" date="2020-02" db="EMBL/GenBank/DDBJ databases">
        <title>Draft genome sequence of Haematococcus lacustris strain NIES-144.</title>
        <authorList>
            <person name="Morimoto D."/>
            <person name="Nakagawa S."/>
            <person name="Yoshida T."/>
            <person name="Sawayama S."/>
        </authorList>
    </citation>
    <scope>NUCLEOTIDE SEQUENCE [LARGE SCALE GENOMIC DNA]</scope>
    <source>
        <strain evidence="1 2">NIES-144</strain>
    </source>
</reference>
<gene>
    <name evidence="1" type="ORF">HaLaN_03736</name>
</gene>
<name>A0A699YF98_HAELA</name>
<organism evidence="1 2">
    <name type="scientific">Haematococcus lacustris</name>
    <name type="common">Green alga</name>
    <name type="synonym">Haematococcus pluvialis</name>
    <dbReference type="NCBI Taxonomy" id="44745"/>
    <lineage>
        <taxon>Eukaryota</taxon>
        <taxon>Viridiplantae</taxon>
        <taxon>Chlorophyta</taxon>
        <taxon>core chlorophytes</taxon>
        <taxon>Chlorophyceae</taxon>
        <taxon>CS clade</taxon>
        <taxon>Chlamydomonadales</taxon>
        <taxon>Haematococcaceae</taxon>
        <taxon>Haematococcus</taxon>
    </lineage>
</organism>
<dbReference type="EMBL" id="BLLF01000180">
    <property type="protein sequence ID" value="GFH08723.1"/>
    <property type="molecule type" value="Genomic_DNA"/>
</dbReference>
<dbReference type="AlphaFoldDB" id="A0A699YF98"/>
<comment type="caution">
    <text evidence="1">The sequence shown here is derived from an EMBL/GenBank/DDBJ whole genome shotgun (WGS) entry which is preliminary data.</text>
</comment>
<evidence type="ECO:0000313" key="1">
    <source>
        <dbReference type="EMBL" id="GFH08723.1"/>
    </source>
</evidence>